<dbReference type="AlphaFoldDB" id="A0A4P9Y312"/>
<gene>
    <name evidence="8" type="ORF">BJ684DRAFT_22851</name>
</gene>
<dbReference type="PROSITE" id="PS00668">
    <property type="entry name" value="COMPLEX1_ND1_2"/>
    <property type="match status" value="1"/>
</dbReference>
<feature type="transmembrane region" description="Helical" evidence="7">
    <location>
        <begin position="6"/>
        <end position="25"/>
    </location>
</feature>
<dbReference type="EMBL" id="KZ988072">
    <property type="protein sequence ID" value="RKP13245.1"/>
    <property type="molecule type" value="Genomic_DNA"/>
</dbReference>
<dbReference type="InterPro" id="IPR018086">
    <property type="entry name" value="NADH_UbQ_OxRdtase_su1_CS"/>
</dbReference>
<evidence type="ECO:0000256" key="2">
    <source>
        <dbReference type="ARBA" id="ARBA00010535"/>
    </source>
</evidence>
<evidence type="ECO:0000256" key="6">
    <source>
        <dbReference type="RuleBase" id="RU000471"/>
    </source>
</evidence>
<protein>
    <submittedName>
        <fullName evidence="8">NADH:ubiquinone oxidoreductase</fullName>
    </submittedName>
</protein>
<accession>A0A4P9Y312</accession>
<keyword evidence="5 7" id="KW-0472">Membrane</keyword>
<dbReference type="Proteomes" id="UP000267251">
    <property type="component" value="Unassembled WGS sequence"/>
</dbReference>
<evidence type="ECO:0000256" key="7">
    <source>
        <dbReference type="SAM" id="Phobius"/>
    </source>
</evidence>
<sequence>MNSSFLEVLIIIVPLLGMIAFMTLAERKIMGSMQRRLGPNKVGVFGLLQPISDETIFPSISNKGIFLFAPILSLTLTLTIADISLGIMYVLAISSLGVFGVLFAGSLRSTAQMISYEVVLVFLSNSMNLTLIIESQNSIWYLIPLLPITETNRAPFDLPEAESELVSGFMTEHSALPFAYFFLAEYGSIIFFSTFTSILFLGGYLIPDFGMISPDLMIWLQPFILACYPRLRFDQLMTFCWTVLLPLTLAFFILVPSILIAFNSPINITPN</sequence>
<evidence type="ECO:0000313" key="8">
    <source>
        <dbReference type="EMBL" id="RKP13245.1"/>
    </source>
</evidence>
<reference evidence="9" key="1">
    <citation type="journal article" date="2018" name="Nat. Microbiol.">
        <title>Leveraging single-cell genomics to expand the fungal tree of life.</title>
        <authorList>
            <person name="Ahrendt S.R."/>
            <person name="Quandt C.A."/>
            <person name="Ciobanu D."/>
            <person name="Clum A."/>
            <person name="Salamov A."/>
            <person name="Andreopoulos B."/>
            <person name="Cheng J.F."/>
            <person name="Woyke T."/>
            <person name="Pelin A."/>
            <person name="Henrissat B."/>
            <person name="Reynolds N.K."/>
            <person name="Benny G.L."/>
            <person name="Smith M.E."/>
            <person name="James T.Y."/>
            <person name="Grigoriev I.V."/>
        </authorList>
    </citation>
    <scope>NUCLEOTIDE SEQUENCE [LARGE SCALE GENOMIC DNA]</scope>
</reference>
<comment type="subcellular location">
    <subcellularLocation>
        <location evidence="1">Membrane</location>
        <topology evidence="1">Multi-pass membrane protein</topology>
    </subcellularLocation>
    <subcellularLocation>
        <location evidence="6">Mitochondrion inner membrane</location>
        <topology evidence="6">Multi-pass membrane protein</topology>
    </subcellularLocation>
</comment>
<keyword evidence="8" id="KW-0830">Ubiquinone</keyword>
<feature type="transmembrane region" description="Helical" evidence="7">
    <location>
        <begin position="64"/>
        <end position="81"/>
    </location>
</feature>
<proteinExistence type="inferred from homology"/>
<dbReference type="OrthoDB" id="531329at2759"/>
<dbReference type="InterPro" id="IPR001694">
    <property type="entry name" value="NADH_UbQ_OxRdtase_su1/FPO"/>
</dbReference>
<dbReference type="Pfam" id="PF00146">
    <property type="entry name" value="NADHdh"/>
    <property type="match status" value="1"/>
</dbReference>
<evidence type="ECO:0000256" key="3">
    <source>
        <dbReference type="ARBA" id="ARBA00022692"/>
    </source>
</evidence>
<evidence type="ECO:0000256" key="5">
    <source>
        <dbReference type="ARBA" id="ARBA00023136"/>
    </source>
</evidence>
<evidence type="ECO:0000313" key="9">
    <source>
        <dbReference type="Proteomes" id="UP000267251"/>
    </source>
</evidence>
<dbReference type="GO" id="GO:0009060">
    <property type="term" value="P:aerobic respiration"/>
    <property type="evidence" value="ECO:0007669"/>
    <property type="project" value="TreeGrafter"/>
</dbReference>
<feature type="transmembrane region" description="Helical" evidence="7">
    <location>
        <begin position="239"/>
        <end position="262"/>
    </location>
</feature>
<dbReference type="GO" id="GO:0005743">
    <property type="term" value="C:mitochondrial inner membrane"/>
    <property type="evidence" value="ECO:0007669"/>
    <property type="project" value="UniProtKB-SubCell"/>
</dbReference>
<keyword evidence="9" id="KW-1185">Reference proteome</keyword>
<dbReference type="PANTHER" id="PTHR11432:SF3">
    <property type="entry name" value="NADH-UBIQUINONE OXIDOREDUCTASE CHAIN 1"/>
    <property type="match status" value="1"/>
</dbReference>
<feature type="transmembrane region" description="Helical" evidence="7">
    <location>
        <begin position="178"/>
        <end position="206"/>
    </location>
</feature>
<keyword evidence="6" id="KW-0520">NAD</keyword>
<evidence type="ECO:0000256" key="1">
    <source>
        <dbReference type="ARBA" id="ARBA00004141"/>
    </source>
</evidence>
<evidence type="ECO:0000256" key="4">
    <source>
        <dbReference type="ARBA" id="ARBA00022989"/>
    </source>
</evidence>
<comment type="similarity">
    <text evidence="2 6">Belongs to the complex I subunit 1 family.</text>
</comment>
<organism evidence="8 9">
    <name type="scientific">Piptocephalis cylindrospora</name>
    <dbReference type="NCBI Taxonomy" id="1907219"/>
    <lineage>
        <taxon>Eukaryota</taxon>
        <taxon>Fungi</taxon>
        <taxon>Fungi incertae sedis</taxon>
        <taxon>Zoopagomycota</taxon>
        <taxon>Zoopagomycotina</taxon>
        <taxon>Zoopagomycetes</taxon>
        <taxon>Zoopagales</taxon>
        <taxon>Piptocephalidaceae</taxon>
        <taxon>Piptocephalis</taxon>
    </lineage>
</organism>
<dbReference type="PANTHER" id="PTHR11432">
    <property type="entry name" value="NADH DEHYDROGENASE SUBUNIT 1"/>
    <property type="match status" value="1"/>
</dbReference>
<dbReference type="GO" id="GO:0003954">
    <property type="term" value="F:NADH dehydrogenase activity"/>
    <property type="evidence" value="ECO:0007669"/>
    <property type="project" value="TreeGrafter"/>
</dbReference>
<name>A0A4P9Y312_9FUNG</name>
<keyword evidence="4 7" id="KW-1133">Transmembrane helix</keyword>
<keyword evidence="3 6" id="KW-0812">Transmembrane</keyword>
<feature type="transmembrane region" description="Helical" evidence="7">
    <location>
        <begin position="87"/>
        <end position="107"/>
    </location>
</feature>